<comment type="caution">
    <text evidence="4">The sequence shown here is derived from an EMBL/GenBank/DDBJ whole genome shotgun (WGS) entry which is preliminary data.</text>
</comment>
<accession>A0ABP8WGL4</accession>
<dbReference type="NCBIfam" id="TIGR00715">
    <property type="entry name" value="precor6x_red"/>
    <property type="match status" value="1"/>
</dbReference>
<dbReference type="Pfam" id="PF02571">
    <property type="entry name" value="CbiJ"/>
    <property type="match status" value="1"/>
</dbReference>
<evidence type="ECO:0000256" key="3">
    <source>
        <dbReference type="ARBA" id="ARBA00023002"/>
    </source>
</evidence>
<dbReference type="SUPFAM" id="SSF53822">
    <property type="entry name" value="Periplasmic binding protein-like I"/>
    <property type="match status" value="1"/>
</dbReference>
<comment type="pathway">
    <text evidence="1">Cofactor biosynthesis; adenosylcobalamin biosynthesis.</text>
</comment>
<sequence>MLLLGGTGEARALAGLLVGAGASVTTSLAGRVSRPALPVGEVRIGGFGGVAGLRQAVLDGGFDVVVDATHPFAATISAHAAQACADLVPLLRLQRPGWEGVRATRVGSHAEAAAVAARYRRPFLTVGRQSLDDFRSALGAHPAVARVVEPTEVPEAWTLLRSRGPYTLEGELALVQELGVDVLVSKDSGGDLTRPKLEAAARLGVPVVLVDRPPPPAGVSTVATPELAAAWVLEQQDGREVQQ</sequence>
<keyword evidence="3" id="KW-0560">Oxidoreductase</keyword>
<dbReference type="InterPro" id="IPR003723">
    <property type="entry name" value="Precorrin-6x_reduct"/>
</dbReference>
<dbReference type="PANTHER" id="PTHR36925:SF1">
    <property type="entry name" value="COBALT-PRECORRIN-6A REDUCTASE"/>
    <property type="match status" value="1"/>
</dbReference>
<protein>
    <submittedName>
        <fullName evidence="4">Cobalt-precorrin-6A reductase</fullName>
    </submittedName>
</protein>
<keyword evidence="2" id="KW-0169">Cobalamin biosynthesis</keyword>
<evidence type="ECO:0000256" key="1">
    <source>
        <dbReference type="ARBA" id="ARBA00004953"/>
    </source>
</evidence>
<keyword evidence="5" id="KW-1185">Reference proteome</keyword>
<evidence type="ECO:0000313" key="4">
    <source>
        <dbReference type="EMBL" id="GAA4688774.1"/>
    </source>
</evidence>
<dbReference type="EMBL" id="BAABIM010000003">
    <property type="protein sequence ID" value="GAA4688774.1"/>
    <property type="molecule type" value="Genomic_DNA"/>
</dbReference>
<evidence type="ECO:0000313" key="5">
    <source>
        <dbReference type="Proteomes" id="UP001500621"/>
    </source>
</evidence>
<dbReference type="PROSITE" id="PS51014">
    <property type="entry name" value="COBK_CBIJ"/>
    <property type="match status" value="1"/>
</dbReference>
<gene>
    <name evidence="4" type="ORF">GCM10023226_28220</name>
</gene>
<reference evidence="5" key="1">
    <citation type="journal article" date="2019" name="Int. J. Syst. Evol. Microbiol.">
        <title>The Global Catalogue of Microorganisms (GCM) 10K type strain sequencing project: providing services to taxonomists for standard genome sequencing and annotation.</title>
        <authorList>
            <consortium name="The Broad Institute Genomics Platform"/>
            <consortium name="The Broad Institute Genome Sequencing Center for Infectious Disease"/>
            <person name="Wu L."/>
            <person name="Ma J."/>
        </authorList>
    </citation>
    <scope>NUCLEOTIDE SEQUENCE [LARGE SCALE GENOMIC DNA]</scope>
    <source>
        <strain evidence="5">JCM 18127</strain>
    </source>
</reference>
<dbReference type="PANTHER" id="PTHR36925">
    <property type="entry name" value="COBALT-PRECORRIN-6A REDUCTASE"/>
    <property type="match status" value="1"/>
</dbReference>
<name>A0ABP8WGL4_9ACTN</name>
<organism evidence="4 5">
    <name type="scientific">Nocardioides nanhaiensis</name>
    <dbReference type="NCBI Taxonomy" id="1476871"/>
    <lineage>
        <taxon>Bacteria</taxon>
        <taxon>Bacillati</taxon>
        <taxon>Actinomycetota</taxon>
        <taxon>Actinomycetes</taxon>
        <taxon>Propionibacteriales</taxon>
        <taxon>Nocardioidaceae</taxon>
        <taxon>Nocardioides</taxon>
    </lineage>
</organism>
<evidence type="ECO:0000256" key="2">
    <source>
        <dbReference type="ARBA" id="ARBA00022573"/>
    </source>
</evidence>
<dbReference type="InterPro" id="IPR028082">
    <property type="entry name" value="Peripla_BP_I"/>
</dbReference>
<dbReference type="NCBIfam" id="NF005968">
    <property type="entry name" value="PRK08057.1-2"/>
    <property type="match status" value="1"/>
</dbReference>
<dbReference type="Proteomes" id="UP001500621">
    <property type="component" value="Unassembled WGS sequence"/>
</dbReference>
<proteinExistence type="predicted"/>